<dbReference type="EMBL" id="JACGWU010000001">
    <property type="protein sequence ID" value="MBA8828150.1"/>
    <property type="molecule type" value="Genomic_DNA"/>
</dbReference>
<evidence type="ECO:0000313" key="2">
    <source>
        <dbReference type="EMBL" id="MBA8828150.1"/>
    </source>
</evidence>
<dbReference type="Pfam" id="PF08570">
    <property type="entry name" value="DUF1761"/>
    <property type="match status" value="1"/>
</dbReference>
<evidence type="ECO:0000313" key="3">
    <source>
        <dbReference type="Proteomes" id="UP000524237"/>
    </source>
</evidence>
<feature type="transmembrane region" description="Helical" evidence="1">
    <location>
        <begin position="119"/>
        <end position="141"/>
    </location>
</feature>
<comment type="caution">
    <text evidence="2">The sequence shown here is derived from an EMBL/GenBank/DDBJ whole genome shotgun (WGS) entry which is preliminary data.</text>
</comment>
<name>A0A7W3PN91_9MICO</name>
<dbReference type="InterPro" id="IPR013879">
    <property type="entry name" value="DUF1761"/>
</dbReference>
<keyword evidence="1" id="KW-1133">Transmembrane helix</keyword>
<sequence length="142" mass="14674">MIFIELNWLAIVAATVAAFVAGAIWFGPKTFFPVWWKLIGKEAGVDPGANLNMAIVFASTFVGALVQAFTLAVIIHFVAAGDSAFGALAGGVTGLLVGIGLAAASSLGHRLFAGAGFRVWLLEVGSDVVNLTIMGVILGAWR</sequence>
<evidence type="ECO:0008006" key="4">
    <source>
        <dbReference type="Google" id="ProtNLM"/>
    </source>
</evidence>
<accession>A0A7W3PN91</accession>
<dbReference type="RefSeq" id="WP_182483604.1">
    <property type="nucleotide sequence ID" value="NZ_JACGWU010000001.1"/>
</dbReference>
<evidence type="ECO:0000256" key="1">
    <source>
        <dbReference type="SAM" id="Phobius"/>
    </source>
</evidence>
<keyword evidence="3" id="KW-1185">Reference proteome</keyword>
<dbReference type="Proteomes" id="UP000524237">
    <property type="component" value="Unassembled WGS sequence"/>
</dbReference>
<organism evidence="2 3">
    <name type="scientific">Alpinimonas psychrophila</name>
    <dbReference type="NCBI Taxonomy" id="748908"/>
    <lineage>
        <taxon>Bacteria</taxon>
        <taxon>Bacillati</taxon>
        <taxon>Actinomycetota</taxon>
        <taxon>Actinomycetes</taxon>
        <taxon>Micrococcales</taxon>
        <taxon>Microbacteriaceae</taxon>
        <taxon>Alpinimonas</taxon>
    </lineage>
</organism>
<feature type="transmembrane region" description="Helical" evidence="1">
    <location>
        <begin position="84"/>
        <end position="107"/>
    </location>
</feature>
<feature type="transmembrane region" description="Helical" evidence="1">
    <location>
        <begin position="49"/>
        <end position="78"/>
    </location>
</feature>
<protein>
    <recommendedName>
        <fullName evidence="4">DUF1761 domain-containing protein</fullName>
    </recommendedName>
</protein>
<keyword evidence="1" id="KW-0472">Membrane</keyword>
<reference evidence="2 3" key="1">
    <citation type="submission" date="2020-07" db="EMBL/GenBank/DDBJ databases">
        <title>Sequencing the genomes of 1000 actinobacteria strains.</title>
        <authorList>
            <person name="Klenk H.-P."/>
        </authorList>
    </citation>
    <scope>NUCLEOTIDE SEQUENCE [LARGE SCALE GENOMIC DNA]</scope>
    <source>
        <strain evidence="2 3">DSM 23737</strain>
    </source>
</reference>
<dbReference type="AlphaFoldDB" id="A0A7W3PN91"/>
<keyword evidence="1" id="KW-0812">Transmembrane</keyword>
<feature type="transmembrane region" description="Helical" evidence="1">
    <location>
        <begin position="6"/>
        <end position="28"/>
    </location>
</feature>
<gene>
    <name evidence="2" type="ORF">FB555_000221</name>
</gene>
<proteinExistence type="predicted"/>